<dbReference type="EMBL" id="JACHIP010000015">
    <property type="protein sequence ID" value="MBB5060530.1"/>
    <property type="molecule type" value="Genomic_DNA"/>
</dbReference>
<evidence type="ECO:0000313" key="2">
    <source>
        <dbReference type="Proteomes" id="UP000540989"/>
    </source>
</evidence>
<sequence length="73" mass="8150">MINSTVTNFSSPEFFDAKYLNKADPWNFSSDAYELARYEQIISPSRTAATAMRLSLAAPSECLPKSLQGTVIW</sequence>
<name>A0A7W8E7Q8_9BACT</name>
<gene>
    <name evidence="1" type="ORF">HDF16_005266</name>
</gene>
<protein>
    <submittedName>
        <fullName evidence="1">Uncharacterized protein</fullName>
    </submittedName>
</protein>
<evidence type="ECO:0000313" key="1">
    <source>
        <dbReference type="EMBL" id="MBB5060530.1"/>
    </source>
</evidence>
<dbReference type="AlphaFoldDB" id="A0A7W8E7Q8"/>
<reference evidence="1 2" key="1">
    <citation type="submission" date="2020-08" db="EMBL/GenBank/DDBJ databases">
        <title>Genomic Encyclopedia of Type Strains, Phase IV (KMG-V): Genome sequencing to study the core and pangenomes of soil and plant-associated prokaryotes.</title>
        <authorList>
            <person name="Whitman W."/>
        </authorList>
    </citation>
    <scope>NUCLEOTIDE SEQUENCE [LARGE SCALE GENOMIC DNA]</scope>
    <source>
        <strain evidence="1 2">M8UP14</strain>
    </source>
</reference>
<proteinExistence type="predicted"/>
<keyword evidence="2" id="KW-1185">Reference proteome</keyword>
<accession>A0A7W8E7Q8</accession>
<dbReference type="Proteomes" id="UP000540989">
    <property type="component" value="Unassembled WGS sequence"/>
</dbReference>
<organism evidence="1 2">
    <name type="scientific">Granulicella aggregans</name>
    <dbReference type="NCBI Taxonomy" id="474949"/>
    <lineage>
        <taxon>Bacteria</taxon>
        <taxon>Pseudomonadati</taxon>
        <taxon>Acidobacteriota</taxon>
        <taxon>Terriglobia</taxon>
        <taxon>Terriglobales</taxon>
        <taxon>Acidobacteriaceae</taxon>
        <taxon>Granulicella</taxon>
    </lineage>
</organism>
<comment type="caution">
    <text evidence="1">The sequence shown here is derived from an EMBL/GenBank/DDBJ whole genome shotgun (WGS) entry which is preliminary data.</text>
</comment>